<dbReference type="PROSITE" id="PS50292">
    <property type="entry name" value="PEROXIDASE_3"/>
    <property type="match status" value="1"/>
</dbReference>
<dbReference type="AlphaFoldDB" id="A0AAN6YZW8"/>
<dbReference type="CDD" id="cd20612">
    <property type="entry name" value="CYP_LDS-like_C"/>
    <property type="match status" value="1"/>
</dbReference>
<accession>A0AAN6YZW8</accession>
<evidence type="ECO:0000256" key="2">
    <source>
        <dbReference type="ARBA" id="ARBA00022723"/>
    </source>
</evidence>
<evidence type="ECO:0000313" key="8">
    <source>
        <dbReference type="Proteomes" id="UP001302602"/>
    </source>
</evidence>
<keyword evidence="7" id="KW-0575">Peroxidase</keyword>
<reference evidence="7" key="2">
    <citation type="submission" date="2023-05" db="EMBL/GenBank/DDBJ databases">
        <authorList>
            <consortium name="Lawrence Berkeley National Laboratory"/>
            <person name="Steindorff A."/>
            <person name="Hensen N."/>
            <person name="Bonometti L."/>
            <person name="Westerberg I."/>
            <person name="Brannstrom I.O."/>
            <person name="Guillou S."/>
            <person name="Cros-Aarteil S."/>
            <person name="Calhoun S."/>
            <person name="Haridas S."/>
            <person name="Kuo A."/>
            <person name="Mondo S."/>
            <person name="Pangilinan J."/>
            <person name="Riley R."/>
            <person name="Labutti K."/>
            <person name="Andreopoulos B."/>
            <person name="Lipzen A."/>
            <person name="Chen C."/>
            <person name="Yanf M."/>
            <person name="Daum C."/>
            <person name="Ng V."/>
            <person name="Clum A."/>
            <person name="Ohm R."/>
            <person name="Martin F."/>
            <person name="Silar P."/>
            <person name="Natvig D."/>
            <person name="Lalanne C."/>
            <person name="Gautier V."/>
            <person name="Ament-Velasquez S.L."/>
            <person name="Kruys A."/>
            <person name="Hutchinson M.I."/>
            <person name="Powell A.J."/>
            <person name="Barry K."/>
            <person name="Miller A.N."/>
            <person name="Grigoriev I.V."/>
            <person name="Debuchy R."/>
            <person name="Gladieux P."/>
            <person name="Thoren M.H."/>
            <person name="Johannesson H."/>
        </authorList>
    </citation>
    <scope>NUCLEOTIDE SEQUENCE</scope>
    <source>
        <strain evidence="7">CBS 731.68</strain>
    </source>
</reference>
<gene>
    <name evidence="7" type="ORF">N657DRAFT_684872</name>
</gene>
<evidence type="ECO:0000313" key="7">
    <source>
        <dbReference type="EMBL" id="KAK4118839.1"/>
    </source>
</evidence>
<evidence type="ECO:0000256" key="4">
    <source>
        <dbReference type="ARBA" id="ARBA00023002"/>
    </source>
</evidence>
<dbReference type="InterPro" id="IPR034812">
    <property type="entry name" value="Ppo-like_N"/>
</dbReference>
<dbReference type="Proteomes" id="UP001302602">
    <property type="component" value="Unassembled WGS sequence"/>
</dbReference>
<reference evidence="7" key="1">
    <citation type="journal article" date="2023" name="Mol. Phylogenet. Evol.">
        <title>Genome-scale phylogeny and comparative genomics of the fungal order Sordariales.</title>
        <authorList>
            <person name="Hensen N."/>
            <person name="Bonometti L."/>
            <person name="Westerberg I."/>
            <person name="Brannstrom I.O."/>
            <person name="Guillou S."/>
            <person name="Cros-Aarteil S."/>
            <person name="Calhoun S."/>
            <person name="Haridas S."/>
            <person name="Kuo A."/>
            <person name="Mondo S."/>
            <person name="Pangilinan J."/>
            <person name="Riley R."/>
            <person name="LaButti K."/>
            <person name="Andreopoulos B."/>
            <person name="Lipzen A."/>
            <person name="Chen C."/>
            <person name="Yan M."/>
            <person name="Daum C."/>
            <person name="Ng V."/>
            <person name="Clum A."/>
            <person name="Steindorff A."/>
            <person name="Ohm R.A."/>
            <person name="Martin F."/>
            <person name="Silar P."/>
            <person name="Natvig D.O."/>
            <person name="Lalanne C."/>
            <person name="Gautier V."/>
            <person name="Ament-Velasquez S.L."/>
            <person name="Kruys A."/>
            <person name="Hutchinson M.I."/>
            <person name="Powell A.J."/>
            <person name="Barry K."/>
            <person name="Miller A.N."/>
            <person name="Grigoriev I.V."/>
            <person name="Debuchy R."/>
            <person name="Gladieux P."/>
            <person name="Hiltunen Thoren M."/>
            <person name="Johannesson H."/>
        </authorList>
    </citation>
    <scope>NUCLEOTIDE SEQUENCE</scope>
    <source>
        <strain evidence="7">CBS 731.68</strain>
    </source>
</reference>
<proteinExistence type="predicted"/>
<protein>
    <submittedName>
        <fullName evidence="7">Heme peroxidase family protein</fullName>
    </submittedName>
</protein>
<keyword evidence="2 6" id="KW-0479">Metal-binding</keyword>
<dbReference type="EMBL" id="MU853258">
    <property type="protein sequence ID" value="KAK4118839.1"/>
    <property type="molecule type" value="Genomic_DNA"/>
</dbReference>
<dbReference type="InterPro" id="IPR050783">
    <property type="entry name" value="Oxylipin_biosynth_metab"/>
</dbReference>
<dbReference type="RefSeq" id="XP_062642612.1">
    <property type="nucleotide sequence ID" value="XM_062796728.1"/>
</dbReference>
<keyword evidence="8" id="KW-1185">Reference proteome</keyword>
<evidence type="ECO:0000256" key="6">
    <source>
        <dbReference type="PIRSR" id="PIRSR619791-2"/>
    </source>
</evidence>
<dbReference type="PANTHER" id="PTHR11903:SF37">
    <property type="entry name" value="PSI-PRODUCING OXYGENASE A"/>
    <property type="match status" value="1"/>
</dbReference>
<dbReference type="SUPFAM" id="SSF48264">
    <property type="entry name" value="Cytochrome P450"/>
    <property type="match status" value="1"/>
</dbReference>
<dbReference type="GO" id="GO:0016705">
    <property type="term" value="F:oxidoreductase activity, acting on paired donors, with incorporation or reduction of molecular oxygen"/>
    <property type="evidence" value="ECO:0007669"/>
    <property type="project" value="InterPro"/>
</dbReference>
<dbReference type="GeneID" id="87833496"/>
<evidence type="ECO:0000256" key="1">
    <source>
        <dbReference type="ARBA" id="ARBA00022617"/>
    </source>
</evidence>
<dbReference type="Gene3D" id="1.10.640.10">
    <property type="entry name" value="Haem peroxidase domain superfamily, animal type"/>
    <property type="match status" value="1"/>
</dbReference>
<dbReference type="GO" id="GO:0004497">
    <property type="term" value="F:monooxygenase activity"/>
    <property type="evidence" value="ECO:0007669"/>
    <property type="project" value="InterPro"/>
</dbReference>
<dbReference type="GO" id="GO:0005506">
    <property type="term" value="F:iron ion binding"/>
    <property type="evidence" value="ECO:0007669"/>
    <property type="project" value="InterPro"/>
</dbReference>
<dbReference type="PANTHER" id="PTHR11903">
    <property type="entry name" value="PROSTAGLANDIN G/H SYNTHASE"/>
    <property type="match status" value="1"/>
</dbReference>
<dbReference type="Gene3D" id="1.10.630.10">
    <property type="entry name" value="Cytochrome P450"/>
    <property type="match status" value="1"/>
</dbReference>
<name>A0AAN6YZW8_9PEZI</name>
<keyword evidence="3" id="KW-0223">Dioxygenase</keyword>
<dbReference type="InterPro" id="IPR036396">
    <property type="entry name" value="Cyt_P450_sf"/>
</dbReference>
<feature type="binding site" description="axial binding residue" evidence="6">
    <location>
        <position position="353"/>
    </location>
    <ligand>
        <name>heme b</name>
        <dbReference type="ChEBI" id="CHEBI:60344"/>
    </ligand>
    <ligandPart>
        <name>Fe</name>
        <dbReference type="ChEBI" id="CHEBI:18248"/>
    </ligandPart>
</feature>
<keyword evidence="4" id="KW-0560">Oxidoreductase</keyword>
<dbReference type="GO" id="GO:0051213">
    <property type="term" value="F:dioxygenase activity"/>
    <property type="evidence" value="ECO:0007669"/>
    <property type="project" value="UniProtKB-KW"/>
</dbReference>
<comment type="caution">
    <text evidence="7">The sequence shown here is derived from an EMBL/GenBank/DDBJ whole genome shotgun (WGS) entry which is preliminary data.</text>
</comment>
<dbReference type="InterPro" id="IPR010255">
    <property type="entry name" value="Haem_peroxidase_sf"/>
</dbReference>
<keyword evidence="1 6" id="KW-0349">Heme</keyword>
<dbReference type="Pfam" id="PF03098">
    <property type="entry name" value="An_peroxidase"/>
    <property type="match status" value="2"/>
</dbReference>
<evidence type="ECO:0000256" key="5">
    <source>
        <dbReference type="ARBA" id="ARBA00023004"/>
    </source>
</evidence>
<dbReference type="SUPFAM" id="SSF48113">
    <property type="entry name" value="Heme-dependent peroxidases"/>
    <property type="match status" value="1"/>
</dbReference>
<keyword evidence="5 6" id="KW-0408">Iron</keyword>
<dbReference type="GO" id="GO:0020037">
    <property type="term" value="F:heme binding"/>
    <property type="evidence" value="ECO:0007669"/>
    <property type="project" value="InterPro"/>
</dbReference>
<dbReference type="GO" id="GO:0004601">
    <property type="term" value="F:peroxidase activity"/>
    <property type="evidence" value="ECO:0007669"/>
    <property type="project" value="UniProtKB-KW"/>
</dbReference>
<dbReference type="InterPro" id="IPR037120">
    <property type="entry name" value="Haem_peroxidase_sf_animal"/>
</dbReference>
<dbReference type="GO" id="GO:0006631">
    <property type="term" value="P:fatty acid metabolic process"/>
    <property type="evidence" value="ECO:0007669"/>
    <property type="project" value="UniProtKB-ARBA"/>
</dbReference>
<sequence length="1064" mass="118749">MAPHIKAPSMDGINGRDVHSHLEELLTEARRDILSQTGRIVPDLNFLLGAGDLALHRLHGGLMDDRKYLAPQRPQREFIDTLWKNLQHPPLAYLGNEFRYRTADGSNNNIMYPRLGAAGSHYARSVAPKRHVPINRPDPSIIFDTLLARKGSAREHPTKVSSALFHFATIIIHDLFHTDEKDNTKVKNSSYLDLGPLYGHNQAEQDKVRAFKDGLLKKDVFAEPRLLGQPPGVCALIIAFNRFHNYIVRELAIINESGRFSLPAEGQRDYKEALEDRDNALFQTGRLITCGLYINIVLGDYLRTILNLNRSPVQSDWKLDPRDDFADVFNAEGTPSGIGNQVSVEFNMIYRWHSTTSDADVAWLKKFTRQVFGDQSNVDDMSMEEFRNGVRKWASDMPKEPEKWTFEGMKRTEDGSFPDAELVNHLRAATDSVAGAFGVYNIPPALKVIEMLGIQQGREWGLASLNEFRAFFKLQPYSTFAEINSDQSVAHALEALYGHPDNVELYPGILCEDTKSPMAPGSGLCPGFTTSFAILSDAVALVRGDRFYTLDYNVSSLTSFGLDQASSDPEVAGGGVMYKLLMRAFPGWYRGNNVYALYPFTTPEGSQEIFAKQGTLQQFDFSQPAFAGGRPHPITTWQGVVHALKDQEHFRCSWGQRIFQLTHHDYMLSGDKVDNTRQRLLVKECLYGPEDGLAQVRHFYEEITTQLILQNRDSRKIGDRYQVDIVRDVGYLAHTAFVGRFFGFPLQSTGGGPDSYTERSLADALAHLFAYVFLDLDPAESFKHRAIAGRDTERLGEVMRRVVTDIKARRRRRLSISQMVFGAAAKSAGRSDPALPSYGARLVERLLDGLGGSIEETVWTIIPTAAVALAPQALGWAQLIDLYLSDKYYHHWPKIRDLALSDNPDDFEKLKKYALEGFRLATPAFGTIRDSAADKTAVKDASRVVAVKKGGAVFADFGAAGVDPDKFPDPDEIKLDRPDDLYIHHGWGPHSCIGRDMATVAAASMLRAVARLGTVRRAPGPAGEMKSKTVNGAFKVYLSEDGSAWVPFPTVKKVIFDYLQTDGR</sequence>
<dbReference type="InterPro" id="IPR019791">
    <property type="entry name" value="Haem_peroxidase_animal"/>
</dbReference>
<organism evidence="7 8">
    <name type="scientific">Parathielavia appendiculata</name>
    <dbReference type="NCBI Taxonomy" id="2587402"/>
    <lineage>
        <taxon>Eukaryota</taxon>
        <taxon>Fungi</taxon>
        <taxon>Dikarya</taxon>
        <taxon>Ascomycota</taxon>
        <taxon>Pezizomycotina</taxon>
        <taxon>Sordariomycetes</taxon>
        <taxon>Sordariomycetidae</taxon>
        <taxon>Sordariales</taxon>
        <taxon>Chaetomiaceae</taxon>
        <taxon>Parathielavia</taxon>
    </lineage>
</organism>
<dbReference type="PRINTS" id="PR00457">
    <property type="entry name" value="ANPEROXIDASE"/>
</dbReference>
<dbReference type="GO" id="GO:0006979">
    <property type="term" value="P:response to oxidative stress"/>
    <property type="evidence" value="ECO:0007669"/>
    <property type="project" value="InterPro"/>
</dbReference>
<dbReference type="CDD" id="cd09817">
    <property type="entry name" value="linoleate_diol_synthase_like"/>
    <property type="match status" value="1"/>
</dbReference>
<evidence type="ECO:0000256" key="3">
    <source>
        <dbReference type="ARBA" id="ARBA00022964"/>
    </source>
</evidence>